<dbReference type="RefSeq" id="WP_090004156.1">
    <property type="nucleotide sequence ID" value="NZ_FNET01000001.1"/>
</dbReference>
<sequence length="431" mass="46370">MSDPTGRKAVAAVWRIDSARIIGALTRYTGDFALAEDLAQEALAEALVTWPREGVPNNPAGWLLTVGRRRAIDAFRRRSARDEKYAAMAHHLPEGGALTGADPGPAPDDVLWDPDQIDDDTLALMFTSCHPVLSREAGVALTLRVIGGLTSDEIARAFLVPTATVQARITRAKKTLGAAGVPFEVPPVAQRPARLAQVLSVVYLIFTEGSSASSGDEVIRFDLAGEAQRLARILSRLMPEEPEVHSLLALLELTAARFPARCGPDGETVLLEDQDRRRWDRSAIARGRAALAKAADAGRGYGYYGLQAAIAECHALASSVEETNWDRIVALYDGLGRLAPSPVVDLNRAVAVSMAQGPAAALPIVDALASAEAFKDSHQLPGVRGELLRRLGRLDEARTELEQAIRLCGNERERAVLTRKLAELSPSDHRG</sequence>
<dbReference type="GO" id="GO:0016987">
    <property type="term" value="F:sigma factor activity"/>
    <property type="evidence" value="ECO:0007669"/>
    <property type="project" value="UniProtKB-KW"/>
</dbReference>
<gene>
    <name evidence="8" type="ORF">SAMN04488074_101739</name>
</gene>
<proteinExistence type="inferred from homology"/>
<protein>
    <submittedName>
        <fullName evidence="8">RNA polymerase sigma factor, sigma-70 family</fullName>
    </submittedName>
</protein>
<evidence type="ECO:0000256" key="1">
    <source>
        <dbReference type="ARBA" id="ARBA00010641"/>
    </source>
</evidence>
<accession>A0A1G8RNV7</accession>
<dbReference type="InterPro" id="IPR013249">
    <property type="entry name" value="RNA_pol_sigma70_r4_t2"/>
</dbReference>
<dbReference type="GO" id="GO:0003677">
    <property type="term" value="F:DNA binding"/>
    <property type="evidence" value="ECO:0007669"/>
    <property type="project" value="InterPro"/>
</dbReference>
<feature type="domain" description="RNA polymerase sigma-70 region 2" evidence="5">
    <location>
        <begin position="20"/>
        <end position="79"/>
    </location>
</feature>
<dbReference type="Pfam" id="PF20239">
    <property type="entry name" value="DUF6596"/>
    <property type="match status" value="1"/>
</dbReference>
<evidence type="ECO:0000256" key="3">
    <source>
        <dbReference type="ARBA" id="ARBA00023082"/>
    </source>
</evidence>
<evidence type="ECO:0000313" key="8">
    <source>
        <dbReference type="EMBL" id="SDJ18667.1"/>
    </source>
</evidence>
<dbReference type="InterPro" id="IPR036388">
    <property type="entry name" value="WH-like_DNA-bd_sf"/>
</dbReference>
<evidence type="ECO:0000256" key="4">
    <source>
        <dbReference type="ARBA" id="ARBA00023163"/>
    </source>
</evidence>
<feature type="domain" description="DUF6596" evidence="7">
    <location>
        <begin position="194"/>
        <end position="295"/>
    </location>
</feature>
<dbReference type="InterPro" id="IPR013324">
    <property type="entry name" value="RNA_pol_sigma_r3/r4-like"/>
</dbReference>
<dbReference type="Gene3D" id="1.10.10.10">
    <property type="entry name" value="Winged helix-like DNA-binding domain superfamily/Winged helix DNA-binding domain"/>
    <property type="match status" value="1"/>
</dbReference>
<evidence type="ECO:0000259" key="6">
    <source>
        <dbReference type="Pfam" id="PF08281"/>
    </source>
</evidence>
<dbReference type="SUPFAM" id="SSF88659">
    <property type="entry name" value="Sigma3 and sigma4 domains of RNA polymerase sigma factors"/>
    <property type="match status" value="1"/>
</dbReference>
<reference evidence="9" key="1">
    <citation type="submission" date="2016-10" db="EMBL/GenBank/DDBJ databases">
        <authorList>
            <person name="Varghese N."/>
            <person name="Submissions S."/>
        </authorList>
    </citation>
    <scope>NUCLEOTIDE SEQUENCE [LARGE SCALE GENOMIC DNA]</scope>
    <source>
        <strain evidence="9">DSM 44796</strain>
    </source>
</reference>
<dbReference type="SUPFAM" id="SSF88946">
    <property type="entry name" value="Sigma2 domain of RNA polymerase sigma factors"/>
    <property type="match status" value="1"/>
</dbReference>
<dbReference type="EMBL" id="FNET01000001">
    <property type="protein sequence ID" value="SDJ18667.1"/>
    <property type="molecule type" value="Genomic_DNA"/>
</dbReference>
<evidence type="ECO:0000313" key="9">
    <source>
        <dbReference type="Proteomes" id="UP000199682"/>
    </source>
</evidence>
<dbReference type="GO" id="GO:0006352">
    <property type="term" value="P:DNA-templated transcription initiation"/>
    <property type="evidence" value="ECO:0007669"/>
    <property type="project" value="InterPro"/>
</dbReference>
<dbReference type="InterPro" id="IPR046531">
    <property type="entry name" value="DUF6596"/>
</dbReference>
<evidence type="ECO:0000259" key="5">
    <source>
        <dbReference type="Pfam" id="PF04542"/>
    </source>
</evidence>
<dbReference type="Pfam" id="PF04542">
    <property type="entry name" value="Sigma70_r2"/>
    <property type="match status" value="1"/>
</dbReference>
<dbReference type="InterPro" id="IPR013325">
    <property type="entry name" value="RNA_pol_sigma_r2"/>
</dbReference>
<dbReference type="PANTHER" id="PTHR47756">
    <property type="entry name" value="BLL6612 PROTEIN-RELATED"/>
    <property type="match status" value="1"/>
</dbReference>
<dbReference type="Pfam" id="PF08281">
    <property type="entry name" value="Sigma70_r4_2"/>
    <property type="match status" value="1"/>
</dbReference>
<organism evidence="8 9">
    <name type="scientific">Lentzea albidocapillata subsp. violacea</name>
    <dbReference type="NCBI Taxonomy" id="128104"/>
    <lineage>
        <taxon>Bacteria</taxon>
        <taxon>Bacillati</taxon>
        <taxon>Actinomycetota</taxon>
        <taxon>Actinomycetes</taxon>
        <taxon>Pseudonocardiales</taxon>
        <taxon>Pseudonocardiaceae</taxon>
        <taxon>Lentzea</taxon>
    </lineage>
</organism>
<feature type="domain" description="RNA polymerase sigma factor 70 region 4 type 2" evidence="6">
    <location>
        <begin position="126"/>
        <end position="176"/>
    </location>
</feature>
<dbReference type="PANTHER" id="PTHR47756:SF2">
    <property type="entry name" value="BLL6612 PROTEIN"/>
    <property type="match status" value="1"/>
</dbReference>
<dbReference type="Gene3D" id="1.10.1740.10">
    <property type="match status" value="1"/>
</dbReference>
<comment type="similarity">
    <text evidence="1">Belongs to the sigma-70 factor family. ECF subfamily.</text>
</comment>
<evidence type="ECO:0000256" key="2">
    <source>
        <dbReference type="ARBA" id="ARBA00023015"/>
    </source>
</evidence>
<keyword evidence="4" id="KW-0804">Transcription</keyword>
<keyword evidence="2" id="KW-0805">Transcription regulation</keyword>
<keyword evidence="3" id="KW-0731">Sigma factor</keyword>
<dbReference type="Proteomes" id="UP000199682">
    <property type="component" value="Unassembled WGS sequence"/>
</dbReference>
<name>A0A1G8RNV7_9PSEU</name>
<evidence type="ECO:0000259" key="7">
    <source>
        <dbReference type="Pfam" id="PF20239"/>
    </source>
</evidence>
<dbReference type="AlphaFoldDB" id="A0A1G8RNV7"/>
<dbReference type="InterPro" id="IPR007627">
    <property type="entry name" value="RNA_pol_sigma70_r2"/>
</dbReference>